<gene>
    <name evidence="2" type="ORF">SAMN04488124_2028</name>
</gene>
<evidence type="ECO:0000313" key="2">
    <source>
        <dbReference type="EMBL" id="SFR51895.1"/>
    </source>
</evidence>
<dbReference type="RefSeq" id="WP_089880136.1">
    <property type="nucleotide sequence ID" value="NZ_FOYS01000003.1"/>
</dbReference>
<protein>
    <recommendedName>
        <fullName evidence="4">Ferredoxin</fullName>
    </recommendedName>
</protein>
<accession>A0A1I6HBL0</accession>
<evidence type="ECO:0000256" key="1">
    <source>
        <dbReference type="SAM" id="MobiDB-lite"/>
    </source>
</evidence>
<evidence type="ECO:0000313" key="3">
    <source>
        <dbReference type="Proteomes" id="UP000243250"/>
    </source>
</evidence>
<dbReference type="EMBL" id="FOYS01000003">
    <property type="protein sequence ID" value="SFR51895.1"/>
    <property type="molecule type" value="Genomic_DNA"/>
</dbReference>
<organism evidence="2 3">
    <name type="scientific">Halogeometricum limi</name>
    <dbReference type="NCBI Taxonomy" id="555875"/>
    <lineage>
        <taxon>Archaea</taxon>
        <taxon>Methanobacteriati</taxon>
        <taxon>Methanobacteriota</taxon>
        <taxon>Stenosarchaea group</taxon>
        <taxon>Halobacteria</taxon>
        <taxon>Halobacteriales</taxon>
        <taxon>Haloferacaceae</taxon>
        <taxon>Halogeometricum</taxon>
    </lineage>
</organism>
<proteinExistence type="predicted"/>
<dbReference type="AlphaFoldDB" id="A0A1I6HBL0"/>
<reference evidence="3" key="1">
    <citation type="submission" date="2016-10" db="EMBL/GenBank/DDBJ databases">
        <authorList>
            <person name="Varghese N."/>
            <person name="Submissions S."/>
        </authorList>
    </citation>
    <scope>NUCLEOTIDE SEQUENCE [LARGE SCALE GENOMIC DNA]</scope>
    <source>
        <strain evidence="3">CGMCC 1.8711</strain>
    </source>
</reference>
<dbReference type="Proteomes" id="UP000243250">
    <property type="component" value="Unassembled WGS sequence"/>
</dbReference>
<feature type="region of interest" description="Disordered" evidence="1">
    <location>
        <begin position="1"/>
        <end position="27"/>
    </location>
</feature>
<keyword evidence="3" id="KW-1185">Reference proteome</keyword>
<name>A0A1I6HBL0_9EURY</name>
<evidence type="ECO:0008006" key="4">
    <source>
        <dbReference type="Google" id="ProtNLM"/>
    </source>
</evidence>
<sequence length="117" mass="12853">MSDTEGSDGPLRPSEVGDEANAPPIDEKPYKIIFEANKCFGAGRCAEVADNWEMDMASGLAKPKSYFFGEDELEENVRAAEVCPAKKDRGVIHVIDRRKDEEIAPDPHGDGTLSVDW</sequence>
<dbReference type="Gene3D" id="3.30.70.20">
    <property type="match status" value="1"/>
</dbReference>
<dbReference type="OrthoDB" id="223840at2157"/>